<organism evidence="1 2">
    <name type="scientific">Phascolomyces articulosus</name>
    <dbReference type="NCBI Taxonomy" id="60185"/>
    <lineage>
        <taxon>Eukaryota</taxon>
        <taxon>Fungi</taxon>
        <taxon>Fungi incertae sedis</taxon>
        <taxon>Mucoromycota</taxon>
        <taxon>Mucoromycotina</taxon>
        <taxon>Mucoromycetes</taxon>
        <taxon>Mucorales</taxon>
        <taxon>Lichtheimiaceae</taxon>
        <taxon>Phascolomyces</taxon>
    </lineage>
</organism>
<sequence>MDQPNSACILPDQCILEGYSYSGVIKMPQPNAVSGGVVVSDPREILGRLSLPQVGQIFRYRDWEQIHPRDAISIRMAGLDDKSKEAKGISLLSVGLDMVWRIRATNPDRRIQLDQATQPTTDIVNDGSG</sequence>
<reference evidence="1" key="2">
    <citation type="submission" date="2023-02" db="EMBL/GenBank/DDBJ databases">
        <authorList>
            <consortium name="DOE Joint Genome Institute"/>
            <person name="Mondo S.J."/>
            <person name="Chang Y."/>
            <person name="Wang Y."/>
            <person name="Ahrendt S."/>
            <person name="Andreopoulos W."/>
            <person name="Barry K."/>
            <person name="Beard J."/>
            <person name="Benny G.L."/>
            <person name="Blankenship S."/>
            <person name="Bonito G."/>
            <person name="Cuomo C."/>
            <person name="Desiro A."/>
            <person name="Gervers K.A."/>
            <person name="Hundley H."/>
            <person name="Kuo A."/>
            <person name="LaButti K."/>
            <person name="Lang B.F."/>
            <person name="Lipzen A."/>
            <person name="O'Donnell K."/>
            <person name="Pangilinan J."/>
            <person name="Reynolds N."/>
            <person name="Sandor L."/>
            <person name="Smith M.W."/>
            <person name="Tsang A."/>
            <person name="Grigoriev I.V."/>
            <person name="Stajich J.E."/>
            <person name="Spatafora J.W."/>
        </authorList>
    </citation>
    <scope>NUCLEOTIDE SEQUENCE</scope>
    <source>
        <strain evidence="1">RSA 2281</strain>
    </source>
</reference>
<reference evidence="1" key="1">
    <citation type="journal article" date="2022" name="IScience">
        <title>Evolution of zygomycete secretomes and the origins of terrestrial fungal ecologies.</title>
        <authorList>
            <person name="Chang Y."/>
            <person name="Wang Y."/>
            <person name="Mondo S."/>
            <person name="Ahrendt S."/>
            <person name="Andreopoulos W."/>
            <person name="Barry K."/>
            <person name="Beard J."/>
            <person name="Benny G.L."/>
            <person name="Blankenship S."/>
            <person name="Bonito G."/>
            <person name="Cuomo C."/>
            <person name="Desiro A."/>
            <person name="Gervers K.A."/>
            <person name="Hundley H."/>
            <person name="Kuo A."/>
            <person name="LaButti K."/>
            <person name="Lang B.F."/>
            <person name="Lipzen A."/>
            <person name="O'Donnell K."/>
            <person name="Pangilinan J."/>
            <person name="Reynolds N."/>
            <person name="Sandor L."/>
            <person name="Smith M.E."/>
            <person name="Tsang A."/>
            <person name="Grigoriev I.V."/>
            <person name="Stajich J.E."/>
            <person name="Spatafora J.W."/>
        </authorList>
    </citation>
    <scope>NUCLEOTIDE SEQUENCE</scope>
    <source>
        <strain evidence="1">RSA 2281</strain>
    </source>
</reference>
<dbReference type="AlphaFoldDB" id="A0AAD5PCY2"/>
<accession>A0AAD5PCY2</accession>
<protein>
    <submittedName>
        <fullName evidence="1">Uncharacterized protein</fullName>
    </submittedName>
</protein>
<keyword evidence="2" id="KW-1185">Reference proteome</keyword>
<name>A0AAD5PCY2_9FUNG</name>
<gene>
    <name evidence="1" type="ORF">BDA99DRAFT_538415</name>
</gene>
<dbReference type="Proteomes" id="UP001209540">
    <property type="component" value="Unassembled WGS sequence"/>
</dbReference>
<evidence type="ECO:0000313" key="2">
    <source>
        <dbReference type="Proteomes" id="UP001209540"/>
    </source>
</evidence>
<evidence type="ECO:0000313" key="1">
    <source>
        <dbReference type="EMBL" id="KAI9259453.1"/>
    </source>
</evidence>
<proteinExistence type="predicted"/>
<dbReference type="EMBL" id="JAIXMP010000017">
    <property type="protein sequence ID" value="KAI9259453.1"/>
    <property type="molecule type" value="Genomic_DNA"/>
</dbReference>
<comment type="caution">
    <text evidence="1">The sequence shown here is derived from an EMBL/GenBank/DDBJ whole genome shotgun (WGS) entry which is preliminary data.</text>
</comment>